<evidence type="ECO:0000256" key="6">
    <source>
        <dbReference type="RuleBase" id="RU361155"/>
    </source>
</evidence>
<dbReference type="EMBL" id="RHFK02000003">
    <property type="protein sequence ID" value="TWW78307.1"/>
    <property type="molecule type" value="Genomic_DNA"/>
</dbReference>
<evidence type="ECO:0000259" key="7">
    <source>
        <dbReference type="Pfam" id="PF00685"/>
    </source>
</evidence>
<evidence type="ECO:0000256" key="1">
    <source>
        <dbReference type="ARBA" id="ARBA00004496"/>
    </source>
</evidence>
<organism evidence="8 9">
    <name type="scientific">Takifugu flavidus</name>
    <name type="common">sansaifugu</name>
    <dbReference type="NCBI Taxonomy" id="433684"/>
    <lineage>
        <taxon>Eukaryota</taxon>
        <taxon>Metazoa</taxon>
        <taxon>Chordata</taxon>
        <taxon>Craniata</taxon>
        <taxon>Vertebrata</taxon>
        <taxon>Euteleostomi</taxon>
        <taxon>Actinopterygii</taxon>
        <taxon>Neopterygii</taxon>
        <taxon>Teleostei</taxon>
        <taxon>Neoteleostei</taxon>
        <taxon>Acanthomorphata</taxon>
        <taxon>Eupercaria</taxon>
        <taxon>Tetraodontiformes</taxon>
        <taxon>Tetradontoidea</taxon>
        <taxon>Tetraodontidae</taxon>
        <taxon>Takifugu</taxon>
    </lineage>
</organism>
<keyword evidence="5" id="KW-0128">Catecholamine metabolism</keyword>
<evidence type="ECO:0000256" key="2">
    <source>
        <dbReference type="ARBA" id="ARBA00005771"/>
    </source>
</evidence>
<dbReference type="EC" id="2.8.2.-" evidence="6"/>
<dbReference type="GO" id="GO:0006805">
    <property type="term" value="P:xenobiotic metabolic process"/>
    <property type="evidence" value="ECO:0007669"/>
    <property type="project" value="UniProtKB-ARBA"/>
</dbReference>
<feature type="domain" description="Sulfotransferase" evidence="7">
    <location>
        <begin position="53"/>
        <end position="295"/>
    </location>
</feature>
<dbReference type="Gene3D" id="3.40.50.300">
    <property type="entry name" value="P-loop containing nucleotide triphosphate hydrolases"/>
    <property type="match status" value="1"/>
</dbReference>
<comment type="caution">
    <text evidence="8">The sequence shown here is derived from an EMBL/GenBank/DDBJ whole genome shotgun (WGS) entry which is preliminary data.</text>
</comment>
<evidence type="ECO:0000256" key="5">
    <source>
        <dbReference type="ARBA" id="ARBA00022939"/>
    </source>
</evidence>
<feature type="non-terminal residue" evidence="8">
    <location>
        <position position="1"/>
    </location>
</feature>
<dbReference type="PANTHER" id="PTHR11783">
    <property type="entry name" value="SULFOTRANSFERASE SULT"/>
    <property type="match status" value="1"/>
</dbReference>
<proteinExistence type="inferred from homology"/>
<gene>
    <name evidence="8" type="ORF">D4764_11G0004280</name>
</gene>
<dbReference type="GO" id="GO:0008146">
    <property type="term" value="F:sulfotransferase activity"/>
    <property type="evidence" value="ECO:0007669"/>
    <property type="project" value="InterPro"/>
</dbReference>
<keyword evidence="4 6" id="KW-0808">Transferase</keyword>
<evidence type="ECO:0000256" key="4">
    <source>
        <dbReference type="ARBA" id="ARBA00022679"/>
    </source>
</evidence>
<keyword evidence="9" id="KW-1185">Reference proteome</keyword>
<dbReference type="SUPFAM" id="SSF52540">
    <property type="entry name" value="P-loop containing nucleoside triphosphate hydrolases"/>
    <property type="match status" value="1"/>
</dbReference>
<dbReference type="FunFam" id="3.40.50.300:FF:000433">
    <property type="entry name" value="Estrogen sulfotransferase"/>
    <property type="match status" value="1"/>
</dbReference>
<evidence type="ECO:0000256" key="3">
    <source>
        <dbReference type="ARBA" id="ARBA00022490"/>
    </source>
</evidence>
<sequence>VFHKYKMSFISAHIDSLDMITPDLFRYKGMNFPVNEKLRPKDIDALKDFEIRPTDVFIITFPKSGTVWMQQILSQIMEASHPGWAEDVTNRAQIPYLEGRTFDDPFRDRKEPRVVCTHLFPELLPHGVKEKQIKVVYVLRNPKDVLVSLYHFAHSWVLMDSPTSFEVFFKQFMDGKQFVGSWFAHVKQYVAAQEQLKIHIVWYEDMLKDLRGEVVKICAFLGEELTDEAIDRVVEASTFKSMKINPKANYKDLVETTVYTTATMRKGVAGDWKNHLTVSQNEHFEKVFREEMSEFPLISNIESLLQ</sequence>
<reference evidence="8 9" key="1">
    <citation type="submission" date="2019-04" db="EMBL/GenBank/DDBJ databases">
        <title>Chromosome genome assembly for Takifugu flavidus.</title>
        <authorList>
            <person name="Xiao S."/>
        </authorList>
    </citation>
    <scope>NUCLEOTIDE SEQUENCE [LARGE SCALE GENOMIC DNA]</scope>
    <source>
        <strain evidence="8">HTHZ2018</strain>
        <tissue evidence="8">Muscle</tissue>
    </source>
</reference>
<dbReference type="AlphaFoldDB" id="A0A5C6PIS5"/>
<dbReference type="InterPro" id="IPR000863">
    <property type="entry name" value="Sulfotransferase_dom"/>
</dbReference>
<dbReference type="Pfam" id="PF00685">
    <property type="entry name" value="Sulfotransfer_1"/>
    <property type="match status" value="1"/>
</dbReference>
<dbReference type="Proteomes" id="UP000324091">
    <property type="component" value="Chromosome 11"/>
</dbReference>
<evidence type="ECO:0000313" key="8">
    <source>
        <dbReference type="EMBL" id="TWW78307.1"/>
    </source>
</evidence>
<evidence type="ECO:0000313" key="9">
    <source>
        <dbReference type="Proteomes" id="UP000324091"/>
    </source>
</evidence>
<accession>A0A5C6PIS5</accession>
<keyword evidence="3" id="KW-0963">Cytoplasm</keyword>
<comment type="similarity">
    <text evidence="2 6">Belongs to the sulfotransferase 1 family.</text>
</comment>
<protein>
    <recommendedName>
        <fullName evidence="6">Sulfotransferase</fullName>
        <ecNumber evidence="6">2.8.2.-</ecNumber>
    </recommendedName>
</protein>
<dbReference type="InterPro" id="IPR027417">
    <property type="entry name" value="P-loop_NTPase"/>
</dbReference>
<name>A0A5C6PIS5_9TELE</name>
<dbReference type="GO" id="GO:0005737">
    <property type="term" value="C:cytoplasm"/>
    <property type="evidence" value="ECO:0007669"/>
    <property type="project" value="UniProtKB-SubCell"/>
</dbReference>
<dbReference type="GO" id="GO:0006584">
    <property type="term" value="P:catecholamine metabolic process"/>
    <property type="evidence" value="ECO:0007669"/>
    <property type="project" value="UniProtKB-KW"/>
</dbReference>
<comment type="subcellular location">
    <subcellularLocation>
        <location evidence="1">Cytoplasm</location>
    </subcellularLocation>
</comment>